<comment type="caution">
    <text evidence="1">The sequence shown here is derived from an EMBL/GenBank/DDBJ whole genome shotgun (WGS) entry which is preliminary data.</text>
</comment>
<dbReference type="PANTHER" id="PTHR30348">
    <property type="entry name" value="UNCHARACTERIZED PROTEIN YECE"/>
    <property type="match status" value="1"/>
</dbReference>
<dbReference type="AlphaFoldDB" id="X1JTN7"/>
<dbReference type="Pfam" id="PF01904">
    <property type="entry name" value="DUF72"/>
    <property type="match status" value="1"/>
</dbReference>
<organism evidence="1">
    <name type="scientific">marine sediment metagenome</name>
    <dbReference type="NCBI Taxonomy" id="412755"/>
    <lineage>
        <taxon>unclassified sequences</taxon>
        <taxon>metagenomes</taxon>
        <taxon>ecological metagenomes</taxon>
    </lineage>
</organism>
<reference evidence="1" key="1">
    <citation type="journal article" date="2014" name="Front. Microbiol.">
        <title>High frequency of phylogenetically diverse reductive dehalogenase-homologous genes in deep subseafloor sedimentary metagenomes.</title>
        <authorList>
            <person name="Kawai M."/>
            <person name="Futagami T."/>
            <person name="Toyoda A."/>
            <person name="Takaki Y."/>
            <person name="Nishi S."/>
            <person name="Hori S."/>
            <person name="Arai W."/>
            <person name="Tsubouchi T."/>
            <person name="Morono Y."/>
            <person name="Uchiyama I."/>
            <person name="Ito T."/>
            <person name="Fujiyama A."/>
            <person name="Inagaki F."/>
            <person name="Takami H."/>
        </authorList>
    </citation>
    <scope>NUCLEOTIDE SEQUENCE</scope>
    <source>
        <strain evidence="1">Expedition CK06-06</strain>
    </source>
</reference>
<dbReference type="InterPro" id="IPR036520">
    <property type="entry name" value="UPF0759_sf"/>
</dbReference>
<protein>
    <recommendedName>
        <fullName evidence="2">DUF72 domain-containing protein</fullName>
    </recommendedName>
</protein>
<dbReference type="EMBL" id="BARU01045881">
    <property type="protein sequence ID" value="GAH97442.1"/>
    <property type="molecule type" value="Genomic_DNA"/>
</dbReference>
<dbReference type="Gene3D" id="3.20.20.410">
    <property type="entry name" value="Protein of unknown function UPF0759"/>
    <property type="match status" value="1"/>
</dbReference>
<dbReference type="SUPFAM" id="SSF117396">
    <property type="entry name" value="TM1631-like"/>
    <property type="match status" value="1"/>
</dbReference>
<feature type="non-terminal residue" evidence="1">
    <location>
        <position position="100"/>
    </location>
</feature>
<accession>X1JTN7</accession>
<evidence type="ECO:0008006" key="2">
    <source>
        <dbReference type="Google" id="ProtNLM"/>
    </source>
</evidence>
<dbReference type="InterPro" id="IPR002763">
    <property type="entry name" value="DUF72"/>
</dbReference>
<dbReference type="PANTHER" id="PTHR30348:SF4">
    <property type="entry name" value="DUF72 DOMAIN-CONTAINING PROTEIN"/>
    <property type="match status" value="1"/>
</dbReference>
<name>X1JTN7_9ZZZZ</name>
<proteinExistence type="predicted"/>
<sequence length="100" mass="12101">MVKINIGCAGWDYKDWMASFYPKSLEKYNRLKFYSRFFDLIEINTTFYNIPKYSIVKKWNGRVPEKFKYVIKVWQKITHDLKVPNLASLISQFFYQLSPI</sequence>
<gene>
    <name evidence="1" type="ORF">S03H2_69440</name>
</gene>
<evidence type="ECO:0000313" key="1">
    <source>
        <dbReference type="EMBL" id="GAH97442.1"/>
    </source>
</evidence>